<dbReference type="GO" id="GO:0005743">
    <property type="term" value="C:mitochondrial inner membrane"/>
    <property type="evidence" value="ECO:0007669"/>
    <property type="project" value="UniProtKB-SubCell"/>
</dbReference>
<accession>A0A806GX42</accession>
<evidence type="ECO:0000256" key="7">
    <source>
        <dbReference type="RuleBase" id="RU000471"/>
    </source>
</evidence>
<dbReference type="CTD" id="4535"/>
<dbReference type="InterPro" id="IPR001694">
    <property type="entry name" value="NADH_UbQ_OxRdtase_su1/FPO"/>
</dbReference>
<reference evidence="11" key="1">
    <citation type="submission" date="2012-03" db="EMBL/GenBank/DDBJ databases">
        <title>The complete mitochondrial genome sequence of Pomphorhynchus rocci (Acanthocephala: Palaeacanthocephala).</title>
        <authorList>
            <person name="Pan T."/>
            <person name="Nie P."/>
        </authorList>
    </citation>
    <scope>NUCLEOTIDE SEQUENCE</scope>
</reference>
<dbReference type="RefSeq" id="YP_010258333.1">
    <property type="nucleotide sequence ID" value="NC_060484.1"/>
</dbReference>
<dbReference type="PANTHER" id="PTHR11432:SF3">
    <property type="entry name" value="NADH-UBIQUINONE OXIDOREDUCTASE CHAIN 1"/>
    <property type="match status" value="1"/>
</dbReference>
<dbReference type="EC" id="7.1.1.2" evidence="8"/>
<keyword evidence="5 9" id="KW-1133">Transmembrane helix</keyword>
<feature type="transmembrane region" description="Helical" evidence="9">
    <location>
        <begin position="196"/>
        <end position="217"/>
    </location>
</feature>
<evidence type="ECO:0000256" key="5">
    <source>
        <dbReference type="ARBA" id="ARBA00022989"/>
    </source>
</evidence>
<dbReference type="InterPro" id="IPR018086">
    <property type="entry name" value="NADH_UbQ_OxRdtase_su1_CS"/>
</dbReference>
<evidence type="ECO:0000256" key="4">
    <source>
        <dbReference type="ARBA" id="ARBA00022692"/>
    </source>
</evidence>
<dbReference type="GO" id="GO:0003954">
    <property type="term" value="F:NADH dehydrogenase activity"/>
    <property type="evidence" value="ECO:0007669"/>
    <property type="project" value="TreeGrafter"/>
</dbReference>
<evidence type="ECO:0000256" key="2">
    <source>
        <dbReference type="ARBA" id="ARBA00010535"/>
    </source>
</evidence>
<name>A0A806GX42_9BILA</name>
<dbReference type="GO" id="GO:0009060">
    <property type="term" value="P:aerobic respiration"/>
    <property type="evidence" value="ECO:0007669"/>
    <property type="project" value="TreeGrafter"/>
</dbReference>
<evidence type="ECO:0000256" key="10">
    <source>
        <dbReference type="SAM" id="SignalP"/>
    </source>
</evidence>
<feature type="transmembrane region" description="Helical" evidence="9">
    <location>
        <begin position="86"/>
        <end position="109"/>
    </location>
</feature>
<feature type="signal peptide" evidence="10">
    <location>
        <begin position="1"/>
        <end position="16"/>
    </location>
</feature>
<organism evidence="11">
    <name type="scientific">Pomphorhynchus rocci</name>
    <dbReference type="NCBI Taxonomy" id="1183240"/>
    <lineage>
        <taxon>Eukaryota</taxon>
        <taxon>Metazoa</taxon>
        <taxon>Spiralia</taxon>
        <taxon>Lophotrochozoa</taxon>
        <taxon>Acanthocephala</taxon>
        <taxon>Palaeacanthocephala</taxon>
        <taxon>Echinorhynchida</taxon>
        <taxon>Pomphorhynchidae</taxon>
        <taxon>Pomphorhynchus</taxon>
    </lineage>
</organism>
<dbReference type="EMBL" id="JQ824373">
    <property type="protein sequence ID" value="AFJ54217.1"/>
    <property type="molecule type" value="Genomic_DNA"/>
</dbReference>
<dbReference type="AlphaFoldDB" id="A0A806GX42"/>
<keyword evidence="8" id="KW-0830">Ubiquinone</keyword>
<evidence type="ECO:0000313" key="11">
    <source>
        <dbReference type="EMBL" id="AFJ54217.1"/>
    </source>
</evidence>
<evidence type="ECO:0000256" key="9">
    <source>
        <dbReference type="SAM" id="Phobius"/>
    </source>
</evidence>
<keyword evidence="4 7" id="KW-0812">Transmembrane</keyword>
<evidence type="ECO:0000256" key="3">
    <source>
        <dbReference type="ARBA" id="ARBA00021009"/>
    </source>
</evidence>
<dbReference type="PANTHER" id="PTHR11432">
    <property type="entry name" value="NADH DEHYDROGENASE SUBUNIT 1"/>
    <property type="match status" value="1"/>
</dbReference>
<dbReference type="PROSITE" id="PS00667">
    <property type="entry name" value="COMPLEX1_ND1_1"/>
    <property type="match status" value="1"/>
</dbReference>
<feature type="transmembrane region" description="Helical" evidence="9">
    <location>
        <begin position="130"/>
        <end position="153"/>
    </location>
</feature>
<comment type="similarity">
    <text evidence="2 7">Belongs to the complex I subunit 1 family.</text>
</comment>
<sequence>MLLVLVLLGYFTLLEQKTLGYGQVRKEPNKGVILGLAQPLLDGFKLFMKGFKGSSWASWFVFFVIPGVGLVGVLFLWLMIFELLGVWSVGGSILIIIVVGAFITLFFFITGYMSGCGYGELGAMRTLAQALTYEGVLVFSILMLLVLSCSFEYDLWVLLVCYYWVDCCSDGEETDSYSFCSGGVWVSFSFSYSDGWFSFTILFLIEYGLMSFSILLFGGVGSMSGGGSSGISSYSYFESITFEKSIAQTYLSTPTTLWLGDGVGLEVFISSCVFLECCLSCR</sequence>
<feature type="transmembrane region" description="Helical" evidence="9">
    <location>
        <begin position="60"/>
        <end position="80"/>
    </location>
</feature>
<keyword evidence="7" id="KW-0520">NAD</keyword>
<feature type="chain" id="PRO_5032418857" description="NADH-ubiquinone oxidoreductase chain 1" evidence="10">
    <location>
        <begin position="17"/>
        <end position="282"/>
    </location>
</feature>
<evidence type="ECO:0000256" key="6">
    <source>
        <dbReference type="ARBA" id="ARBA00023136"/>
    </source>
</evidence>
<keyword evidence="6 9" id="KW-0472">Membrane</keyword>
<protein>
    <recommendedName>
        <fullName evidence="3 8">NADH-ubiquinone oxidoreductase chain 1</fullName>
        <ecNumber evidence="8">7.1.1.2</ecNumber>
    </recommendedName>
</protein>
<geneLocation type="mitochondrion" evidence="11"/>
<evidence type="ECO:0000256" key="8">
    <source>
        <dbReference type="RuleBase" id="RU000473"/>
    </source>
</evidence>
<dbReference type="GO" id="GO:0008137">
    <property type="term" value="F:NADH dehydrogenase (ubiquinone) activity"/>
    <property type="evidence" value="ECO:0007669"/>
    <property type="project" value="UniProtKB-EC"/>
</dbReference>
<dbReference type="GeneID" id="70603617"/>
<keyword evidence="8 11" id="KW-0496">Mitochondrion</keyword>
<gene>
    <name evidence="11" type="primary">ND1</name>
</gene>
<dbReference type="Pfam" id="PF00146">
    <property type="entry name" value="NADHdh"/>
    <property type="match status" value="1"/>
</dbReference>
<evidence type="ECO:0000256" key="1">
    <source>
        <dbReference type="ARBA" id="ARBA00004141"/>
    </source>
</evidence>
<proteinExistence type="inferred from homology"/>
<comment type="subcellular location">
    <subcellularLocation>
        <location evidence="1">Membrane</location>
        <topology evidence="1">Multi-pass membrane protein</topology>
    </subcellularLocation>
    <subcellularLocation>
        <location evidence="7">Mitochondrion inner membrane</location>
        <topology evidence="7">Multi-pass membrane protein</topology>
    </subcellularLocation>
</comment>
<keyword evidence="10" id="KW-0732">Signal</keyword>
<comment type="catalytic activity">
    <reaction evidence="8">
        <text>a ubiquinone + NADH + 5 H(+)(in) = a ubiquinol + NAD(+) + 4 H(+)(out)</text>
        <dbReference type="Rhea" id="RHEA:29091"/>
        <dbReference type="Rhea" id="RHEA-COMP:9565"/>
        <dbReference type="Rhea" id="RHEA-COMP:9566"/>
        <dbReference type="ChEBI" id="CHEBI:15378"/>
        <dbReference type="ChEBI" id="CHEBI:16389"/>
        <dbReference type="ChEBI" id="CHEBI:17976"/>
        <dbReference type="ChEBI" id="CHEBI:57540"/>
        <dbReference type="ChEBI" id="CHEBI:57945"/>
        <dbReference type="EC" id="7.1.1.2"/>
    </reaction>
</comment>